<protein>
    <recommendedName>
        <fullName evidence="2">Putative gamma-glutamylcyclotransferase</fullName>
    </recommendedName>
</protein>
<dbReference type="InterPro" id="IPR036568">
    <property type="entry name" value="GGCT-like_sf"/>
</dbReference>
<dbReference type="Proteomes" id="UP000197535">
    <property type="component" value="Unassembled WGS sequence"/>
</dbReference>
<dbReference type="AlphaFoldDB" id="A0A254TK59"/>
<evidence type="ECO:0000259" key="3">
    <source>
        <dbReference type="Pfam" id="PF06094"/>
    </source>
</evidence>
<evidence type="ECO:0000313" key="4">
    <source>
        <dbReference type="EMBL" id="OWW23009.1"/>
    </source>
</evidence>
<dbReference type="RefSeq" id="WP_088709908.1">
    <property type="nucleotide sequence ID" value="NZ_LSTO01000001.1"/>
</dbReference>
<proteinExistence type="predicted"/>
<dbReference type="OrthoDB" id="279154at2"/>
<name>A0A254TK59_9BURK</name>
<dbReference type="Gene3D" id="3.10.490.10">
    <property type="entry name" value="Gamma-glutamyl cyclotransferase-like"/>
    <property type="match status" value="1"/>
</dbReference>
<dbReference type="PANTHER" id="PTHR31544:SF2">
    <property type="entry name" value="AIG2-LIKE PROTEIN D"/>
    <property type="match status" value="1"/>
</dbReference>
<dbReference type="GO" id="GO:0016740">
    <property type="term" value="F:transferase activity"/>
    <property type="evidence" value="ECO:0007669"/>
    <property type="project" value="UniProtKB-KW"/>
</dbReference>
<dbReference type="CDD" id="cd06661">
    <property type="entry name" value="GGCT_like"/>
    <property type="match status" value="1"/>
</dbReference>
<dbReference type="InterPro" id="IPR045038">
    <property type="entry name" value="AIG2-like"/>
</dbReference>
<organism evidence="4 5">
    <name type="scientific">Noviherbaspirillum denitrificans</name>
    <dbReference type="NCBI Taxonomy" id="1968433"/>
    <lineage>
        <taxon>Bacteria</taxon>
        <taxon>Pseudomonadati</taxon>
        <taxon>Pseudomonadota</taxon>
        <taxon>Betaproteobacteria</taxon>
        <taxon>Burkholderiales</taxon>
        <taxon>Oxalobacteraceae</taxon>
        <taxon>Noviherbaspirillum</taxon>
    </lineage>
</organism>
<dbReference type="SUPFAM" id="SSF110857">
    <property type="entry name" value="Gamma-glutamyl cyclotransferase-like"/>
    <property type="match status" value="1"/>
</dbReference>
<dbReference type="Pfam" id="PF06094">
    <property type="entry name" value="GGACT"/>
    <property type="match status" value="1"/>
</dbReference>
<feature type="domain" description="Gamma-glutamylcyclotransferase AIG2-like" evidence="3">
    <location>
        <begin position="5"/>
        <end position="104"/>
    </location>
</feature>
<keyword evidence="5" id="KW-1185">Reference proteome</keyword>
<evidence type="ECO:0000313" key="5">
    <source>
        <dbReference type="Proteomes" id="UP000197535"/>
    </source>
</evidence>
<reference evidence="4 5" key="1">
    <citation type="submission" date="2016-02" db="EMBL/GenBank/DDBJ databases">
        <authorList>
            <person name="Wen L."/>
            <person name="He K."/>
            <person name="Yang H."/>
        </authorList>
    </citation>
    <scope>NUCLEOTIDE SEQUENCE [LARGE SCALE GENOMIC DNA]</scope>
    <source>
        <strain evidence="4 5">TSA40</strain>
    </source>
</reference>
<keyword evidence="1 4" id="KW-0808">Transferase</keyword>
<evidence type="ECO:0000256" key="1">
    <source>
        <dbReference type="ARBA" id="ARBA00022679"/>
    </source>
</evidence>
<evidence type="ECO:0000256" key="2">
    <source>
        <dbReference type="ARBA" id="ARBA00030602"/>
    </source>
</evidence>
<sequence length="134" mass="14807">MSTHVFTYGSLMFPAVWQRVVRGDYRSAPARLDGHARFAIAGETYPGMVARPGASVDGVLYFDVSPADLAALDAFEGAEYRRDTVRVTLSTGETIDAGTYIYLLPEKLSGSPWLPEAFQMQRFIGSYCREKLGE</sequence>
<accession>A0A254TK59</accession>
<dbReference type="PANTHER" id="PTHR31544">
    <property type="entry name" value="AIG2-LIKE PROTEIN D"/>
    <property type="match status" value="1"/>
</dbReference>
<dbReference type="EMBL" id="LSTO01000001">
    <property type="protein sequence ID" value="OWW23009.1"/>
    <property type="molecule type" value="Genomic_DNA"/>
</dbReference>
<gene>
    <name evidence="4" type="ORF">AYR66_22600</name>
</gene>
<dbReference type="InterPro" id="IPR009288">
    <property type="entry name" value="AIG2-like_dom"/>
</dbReference>
<comment type="caution">
    <text evidence="4">The sequence shown here is derived from an EMBL/GenBank/DDBJ whole genome shotgun (WGS) entry which is preliminary data.</text>
</comment>
<dbReference type="InterPro" id="IPR013024">
    <property type="entry name" value="GGCT-like"/>
</dbReference>